<gene>
    <name evidence="4" type="primary">LOC110981138</name>
</gene>
<accession>A0A8B7YN82</accession>
<evidence type="ECO:0000259" key="2">
    <source>
        <dbReference type="Pfam" id="PF14534"/>
    </source>
</evidence>
<keyword evidence="1" id="KW-0732">Signal</keyword>
<dbReference type="RefSeq" id="XP_022094122.1">
    <property type="nucleotide sequence ID" value="XM_022238430.1"/>
</dbReference>
<dbReference type="GeneID" id="110981138"/>
<dbReference type="SUPFAM" id="SSF54427">
    <property type="entry name" value="NTF2-like"/>
    <property type="match status" value="1"/>
</dbReference>
<dbReference type="Gene3D" id="3.10.450.50">
    <property type="match status" value="1"/>
</dbReference>
<sequence>MPYAISSSTPTVLMNLFQNNMSLTNVLHLFLLALAGFASACEQGANSEKISAVTNDEVASKISQVNHAIQECIKANDAACVLKYYHDDVRFMPDGQATVIGKKNVEPFLGWVKDERKLKWRSDETGVMDPKANFVFERTREKIYLKEDTLVLDGKGVIIWKKTDDGYKIYVQIYNYNTQSQQTQKPSGDGEGE</sequence>
<feature type="chain" id="PRO_5034265501" evidence="1">
    <location>
        <begin position="41"/>
        <end position="193"/>
    </location>
</feature>
<reference evidence="4" key="1">
    <citation type="submission" date="2025-08" db="UniProtKB">
        <authorList>
            <consortium name="RefSeq"/>
        </authorList>
    </citation>
    <scope>IDENTIFICATION</scope>
</reference>
<dbReference type="AlphaFoldDB" id="A0A8B7YN82"/>
<proteinExistence type="predicted"/>
<organism evidence="3 4">
    <name type="scientific">Acanthaster planci</name>
    <name type="common">Crown-of-thorns starfish</name>
    <dbReference type="NCBI Taxonomy" id="133434"/>
    <lineage>
        <taxon>Eukaryota</taxon>
        <taxon>Metazoa</taxon>
        <taxon>Echinodermata</taxon>
        <taxon>Eleutherozoa</taxon>
        <taxon>Asterozoa</taxon>
        <taxon>Asteroidea</taxon>
        <taxon>Valvatacea</taxon>
        <taxon>Valvatida</taxon>
        <taxon>Acanthasteridae</taxon>
        <taxon>Acanthaster</taxon>
    </lineage>
</organism>
<dbReference type="KEGG" id="aplc:110981138"/>
<dbReference type="InterPro" id="IPR032710">
    <property type="entry name" value="NTF2-like_dom_sf"/>
</dbReference>
<dbReference type="InterPro" id="IPR027843">
    <property type="entry name" value="DUF4440"/>
</dbReference>
<feature type="domain" description="DUF4440" evidence="2">
    <location>
        <begin position="62"/>
        <end position="169"/>
    </location>
</feature>
<evidence type="ECO:0000313" key="4">
    <source>
        <dbReference type="RefSeq" id="XP_022094122.1"/>
    </source>
</evidence>
<dbReference type="Pfam" id="PF14534">
    <property type="entry name" value="DUF4440"/>
    <property type="match status" value="1"/>
</dbReference>
<protein>
    <submittedName>
        <fullName evidence="4">Uncharacterized protein LOC110981138</fullName>
    </submittedName>
</protein>
<dbReference type="Proteomes" id="UP000694845">
    <property type="component" value="Unplaced"/>
</dbReference>
<evidence type="ECO:0000313" key="3">
    <source>
        <dbReference type="Proteomes" id="UP000694845"/>
    </source>
</evidence>
<dbReference type="OMA" id="ECIKAND"/>
<name>A0A8B7YN82_ACAPL</name>
<feature type="signal peptide" evidence="1">
    <location>
        <begin position="1"/>
        <end position="40"/>
    </location>
</feature>
<evidence type="ECO:0000256" key="1">
    <source>
        <dbReference type="SAM" id="SignalP"/>
    </source>
</evidence>
<keyword evidence="3" id="KW-1185">Reference proteome</keyword>